<dbReference type="EMBL" id="BOPZ01000003">
    <property type="protein sequence ID" value="GIM27778.1"/>
    <property type="molecule type" value="Genomic_DNA"/>
</dbReference>
<dbReference type="GO" id="GO:0005524">
    <property type="term" value="F:ATP binding"/>
    <property type="evidence" value="ECO:0007669"/>
    <property type="project" value="UniProtKB-KW"/>
</dbReference>
<dbReference type="InterPro" id="IPR017871">
    <property type="entry name" value="ABC_transporter-like_CS"/>
</dbReference>
<dbReference type="InterPro" id="IPR027417">
    <property type="entry name" value="P-loop_NTPase"/>
</dbReference>
<reference evidence="5" key="1">
    <citation type="submission" date="2021-03" db="EMBL/GenBank/DDBJ databases">
        <title>Taxonomic study of Clostridium polyendosporum from meadow-gley soil under rice.</title>
        <authorList>
            <person name="Kobayashi H."/>
            <person name="Tanizawa Y."/>
            <person name="Yagura M."/>
        </authorList>
    </citation>
    <scope>NUCLEOTIDE SEQUENCE</scope>
    <source>
        <strain evidence="5">JCM 30710</strain>
    </source>
</reference>
<protein>
    <submittedName>
        <fullName evidence="5">ABC transporter</fullName>
    </submittedName>
</protein>
<evidence type="ECO:0000313" key="6">
    <source>
        <dbReference type="Proteomes" id="UP000679179"/>
    </source>
</evidence>
<evidence type="ECO:0000256" key="2">
    <source>
        <dbReference type="ARBA" id="ARBA00022741"/>
    </source>
</evidence>
<dbReference type="RefSeq" id="WP_212902534.1">
    <property type="nucleotide sequence ID" value="NZ_BOPZ01000003.1"/>
</dbReference>
<accession>A0A919RYB1</accession>
<dbReference type="InterPro" id="IPR003439">
    <property type="entry name" value="ABC_transporter-like_ATP-bd"/>
</dbReference>
<evidence type="ECO:0000256" key="3">
    <source>
        <dbReference type="ARBA" id="ARBA00022840"/>
    </source>
</evidence>
<keyword evidence="6" id="KW-1185">Reference proteome</keyword>
<dbReference type="PROSITE" id="PS00211">
    <property type="entry name" value="ABC_TRANSPORTER_1"/>
    <property type="match status" value="1"/>
</dbReference>
<gene>
    <name evidence="5" type="primary">modC</name>
    <name evidence="5" type="ORF">CPJCM30710_04440</name>
</gene>
<keyword evidence="3" id="KW-0067">ATP-binding</keyword>
<evidence type="ECO:0000313" key="5">
    <source>
        <dbReference type="EMBL" id="GIM27778.1"/>
    </source>
</evidence>
<proteinExistence type="predicted"/>
<dbReference type="PANTHER" id="PTHR42781:SF4">
    <property type="entry name" value="SPERMIDINE_PUTRESCINE IMPORT ATP-BINDING PROTEIN POTA"/>
    <property type="match status" value="1"/>
</dbReference>
<keyword evidence="2" id="KW-0547">Nucleotide-binding</keyword>
<dbReference type="InterPro" id="IPR050093">
    <property type="entry name" value="ABC_SmlMolc_Importer"/>
</dbReference>
<dbReference type="Pfam" id="PF00005">
    <property type="entry name" value="ABC_tran"/>
    <property type="match status" value="1"/>
</dbReference>
<dbReference type="InterPro" id="IPR003593">
    <property type="entry name" value="AAA+_ATPase"/>
</dbReference>
<dbReference type="SMART" id="SM00382">
    <property type="entry name" value="AAA"/>
    <property type="match status" value="1"/>
</dbReference>
<comment type="caution">
    <text evidence="5">The sequence shown here is derived from an EMBL/GenBank/DDBJ whole genome shotgun (WGS) entry which is preliminary data.</text>
</comment>
<feature type="domain" description="ABC transporter" evidence="4">
    <location>
        <begin position="2"/>
        <end position="233"/>
    </location>
</feature>
<sequence length="353" mass="39599">MELLVDIEKDLPGFTLKVKFQAKNEALGLLGASGCGKSMTLRCIAGIETPTRGSIILNGKILFDSKKGINLPARKRKVGFLFQNYALFPHMTVAQNISVGLMNLPLKERCRIVEEKIEMMHLKGLEERYPCQLSGGQQQRVALARALAIEPEILLLDEPFSALDNYLKSQVEKELIDVLASFSGVTLFVSHDMDEVYRICKNIIVLSKGREEAYGPKEEIFKRPPTLATAQLTGCKNISRARRISSNTVEALDWGCTLQVNEPVDDSISYIGIRAHHIILGDIVNNKNVFNCTIQNISETRFSVSAYIQVNNTTLEDKTHYLQWEVSKDIWSMIRNSSSPLNVCIPPEKIFLI</sequence>
<organism evidence="5 6">
    <name type="scientific">Clostridium polyendosporum</name>
    <dbReference type="NCBI Taxonomy" id="69208"/>
    <lineage>
        <taxon>Bacteria</taxon>
        <taxon>Bacillati</taxon>
        <taxon>Bacillota</taxon>
        <taxon>Clostridia</taxon>
        <taxon>Eubacteriales</taxon>
        <taxon>Clostridiaceae</taxon>
        <taxon>Clostridium</taxon>
    </lineage>
</organism>
<evidence type="ECO:0000259" key="4">
    <source>
        <dbReference type="PROSITE" id="PS50893"/>
    </source>
</evidence>
<dbReference type="AlphaFoldDB" id="A0A919RYB1"/>
<evidence type="ECO:0000256" key="1">
    <source>
        <dbReference type="ARBA" id="ARBA00022448"/>
    </source>
</evidence>
<dbReference type="Gene3D" id="3.40.50.300">
    <property type="entry name" value="P-loop containing nucleotide triphosphate hydrolases"/>
    <property type="match status" value="1"/>
</dbReference>
<keyword evidence="1" id="KW-0813">Transport</keyword>
<dbReference type="Proteomes" id="UP000679179">
    <property type="component" value="Unassembled WGS sequence"/>
</dbReference>
<dbReference type="PROSITE" id="PS50893">
    <property type="entry name" value="ABC_TRANSPORTER_2"/>
    <property type="match status" value="1"/>
</dbReference>
<dbReference type="PANTHER" id="PTHR42781">
    <property type="entry name" value="SPERMIDINE/PUTRESCINE IMPORT ATP-BINDING PROTEIN POTA"/>
    <property type="match status" value="1"/>
</dbReference>
<dbReference type="SUPFAM" id="SSF52540">
    <property type="entry name" value="P-loop containing nucleoside triphosphate hydrolases"/>
    <property type="match status" value="1"/>
</dbReference>
<dbReference type="GO" id="GO:0016887">
    <property type="term" value="F:ATP hydrolysis activity"/>
    <property type="evidence" value="ECO:0007669"/>
    <property type="project" value="InterPro"/>
</dbReference>
<name>A0A919RYB1_9CLOT</name>